<dbReference type="OrthoDB" id="10546870at2759"/>
<accession>A0A0C9VLS6</accession>
<name>A0A0C9VLS6_SPHS4</name>
<organism evidence="3 4">
    <name type="scientific">Sphaerobolus stellatus (strain SS14)</name>
    <dbReference type="NCBI Taxonomy" id="990650"/>
    <lineage>
        <taxon>Eukaryota</taxon>
        <taxon>Fungi</taxon>
        <taxon>Dikarya</taxon>
        <taxon>Basidiomycota</taxon>
        <taxon>Agaricomycotina</taxon>
        <taxon>Agaricomycetes</taxon>
        <taxon>Phallomycetidae</taxon>
        <taxon>Geastrales</taxon>
        <taxon>Sphaerobolaceae</taxon>
        <taxon>Sphaerobolus</taxon>
    </lineage>
</organism>
<evidence type="ECO:0000256" key="2">
    <source>
        <dbReference type="SAM" id="MobiDB-lite"/>
    </source>
</evidence>
<reference evidence="3 4" key="1">
    <citation type="submission" date="2014-06" db="EMBL/GenBank/DDBJ databases">
        <title>Evolutionary Origins and Diversification of the Mycorrhizal Mutualists.</title>
        <authorList>
            <consortium name="DOE Joint Genome Institute"/>
            <consortium name="Mycorrhizal Genomics Consortium"/>
            <person name="Kohler A."/>
            <person name="Kuo A."/>
            <person name="Nagy L.G."/>
            <person name="Floudas D."/>
            <person name="Copeland A."/>
            <person name="Barry K.W."/>
            <person name="Cichocki N."/>
            <person name="Veneault-Fourrey C."/>
            <person name="LaButti K."/>
            <person name="Lindquist E.A."/>
            <person name="Lipzen A."/>
            <person name="Lundell T."/>
            <person name="Morin E."/>
            <person name="Murat C."/>
            <person name="Riley R."/>
            <person name="Ohm R."/>
            <person name="Sun H."/>
            <person name="Tunlid A."/>
            <person name="Henrissat B."/>
            <person name="Grigoriev I.V."/>
            <person name="Hibbett D.S."/>
            <person name="Martin F."/>
        </authorList>
    </citation>
    <scope>NUCLEOTIDE SEQUENCE [LARGE SCALE GENOMIC DNA]</scope>
    <source>
        <strain evidence="3 4">SS14</strain>
    </source>
</reference>
<protein>
    <submittedName>
        <fullName evidence="3">Uncharacterized protein</fullName>
    </submittedName>
</protein>
<dbReference type="AlphaFoldDB" id="A0A0C9VLS6"/>
<dbReference type="Proteomes" id="UP000054279">
    <property type="component" value="Unassembled WGS sequence"/>
</dbReference>
<keyword evidence="1" id="KW-0175">Coiled coil</keyword>
<dbReference type="HOGENOM" id="CLU_026926_0_0_1"/>
<feature type="coiled-coil region" evidence="1">
    <location>
        <begin position="411"/>
        <end position="449"/>
    </location>
</feature>
<evidence type="ECO:0000256" key="1">
    <source>
        <dbReference type="SAM" id="Coils"/>
    </source>
</evidence>
<feature type="region of interest" description="Disordered" evidence="2">
    <location>
        <begin position="465"/>
        <end position="487"/>
    </location>
</feature>
<sequence>MDDKRQGVQLQTTKKHTFRDGYALHMFERIEGSDSQIKFLNQGEGTSEVPLFGPMNNMIASFMWMASGIVGPLHYDLFKAMNHSDDKLLDFLRDMTSEFFNIILHRPERGFLGAKVLVSMMGETFGPLNLDLVTYFTHQKDLAQDKSEKLLKRSKDWSPFHQNPAKWLFSINDEQVKQLKLTEKAQMGQMLRSLQLANLNGQGAEPLPARQQIRLPGLYGSNIIRYGLPIIGMPATNPGQWGEGIAKELEKVVKQKTIVYLTNEVIIHLRNKVSQKASETLAYFELIGNFKHPTQFTSDIIGSGYLTESVANVLNPILVQASPAILDTIRSYATQNNLAEAALPLGVFRQQVTVRTVKAYNTEVYSVFVDRGALLEVWTQVVVETAFWGPEKREELVQKREEVLKQGEESTKALEQVKKDYESAHEAQKKELKDKIEKLEGEIKEREVDAKLYDTRLKFNKDLSKSEVKPEERYKEKSSKLLEKLHV</sequence>
<keyword evidence="4" id="KW-1185">Reference proteome</keyword>
<proteinExistence type="predicted"/>
<evidence type="ECO:0000313" key="3">
    <source>
        <dbReference type="EMBL" id="KIJ38571.1"/>
    </source>
</evidence>
<dbReference type="EMBL" id="KN837159">
    <property type="protein sequence ID" value="KIJ38571.1"/>
    <property type="molecule type" value="Genomic_DNA"/>
</dbReference>
<gene>
    <name evidence="3" type="ORF">M422DRAFT_75942</name>
</gene>
<evidence type="ECO:0000313" key="4">
    <source>
        <dbReference type="Proteomes" id="UP000054279"/>
    </source>
</evidence>